<evidence type="ECO:0000256" key="2">
    <source>
        <dbReference type="ARBA" id="ARBA00006840"/>
    </source>
</evidence>
<accession>A0ABD0KP70</accession>
<evidence type="ECO:0000313" key="8">
    <source>
        <dbReference type="EMBL" id="KAK7488844.1"/>
    </source>
</evidence>
<evidence type="ECO:0000256" key="3">
    <source>
        <dbReference type="ARBA" id="ARBA00022692"/>
    </source>
</evidence>
<feature type="disulfide bond" evidence="6">
    <location>
        <begin position="161"/>
        <end position="190"/>
    </location>
</feature>
<dbReference type="InterPro" id="IPR008952">
    <property type="entry name" value="Tetraspanin_EC2_sf"/>
</dbReference>
<keyword evidence="3 7" id="KW-0812">Transmembrane</keyword>
<dbReference type="InterPro" id="IPR018499">
    <property type="entry name" value="Tetraspanin/Peripherin"/>
</dbReference>
<dbReference type="InterPro" id="IPR000301">
    <property type="entry name" value="Tetraspanin_animals"/>
</dbReference>
<dbReference type="GO" id="GO:0016020">
    <property type="term" value="C:membrane"/>
    <property type="evidence" value="ECO:0007669"/>
    <property type="project" value="UniProtKB-SubCell"/>
</dbReference>
<comment type="caution">
    <text evidence="8">The sequence shown here is derived from an EMBL/GenBank/DDBJ whole genome shotgun (WGS) entry which is preliminary data.</text>
</comment>
<evidence type="ECO:0000256" key="4">
    <source>
        <dbReference type="ARBA" id="ARBA00022989"/>
    </source>
</evidence>
<evidence type="ECO:0000313" key="9">
    <source>
        <dbReference type="Proteomes" id="UP001519460"/>
    </source>
</evidence>
<dbReference type="AlphaFoldDB" id="A0ABD0KP70"/>
<evidence type="ECO:0000256" key="7">
    <source>
        <dbReference type="RuleBase" id="RU361218"/>
    </source>
</evidence>
<dbReference type="PIRSF" id="PIRSF002419">
    <property type="entry name" value="Tetraspanin"/>
    <property type="match status" value="1"/>
</dbReference>
<protein>
    <recommendedName>
        <fullName evidence="7">Tetraspanin</fullName>
    </recommendedName>
</protein>
<dbReference type="PANTHER" id="PTHR19282">
    <property type="entry name" value="TETRASPANIN"/>
    <property type="match status" value="1"/>
</dbReference>
<keyword evidence="9" id="KW-1185">Reference proteome</keyword>
<sequence>MRPRLHLRSGGVSQPNVISSGRSTRVPVPAFTQQKPESVCVLTGIAMIAVGAYLYVQKGDFLDLLPKYEDINVTAVMIAAGIIIFVVAFIGFCGAWMESQCMLIMFFTVIFIIFAMEIAVGIVGFIYRDDIDEELGTQLREGLKEEKRWPTWDTIQTEFKCCGVGNATDWYAAFDGAQQVPDSCCSYEGCGQRPQLAFGVPGCYQKVLDELDENFYALGVAGIVLGVLQILLLVMTMVLICTIRRKIRV</sequence>
<comment type="subcellular location">
    <subcellularLocation>
        <location evidence="1 7">Membrane</location>
        <topology evidence="1 7">Multi-pass membrane protein</topology>
    </subcellularLocation>
</comment>
<evidence type="ECO:0000256" key="5">
    <source>
        <dbReference type="ARBA" id="ARBA00023136"/>
    </source>
</evidence>
<dbReference type="Gene3D" id="1.10.1450.10">
    <property type="entry name" value="Tetraspanin"/>
    <property type="match status" value="1"/>
</dbReference>
<proteinExistence type="inferred from homology"/>
<dbReference type="Pfam" id="PF00335">
    <property type="entry name" value="Tetraspanin"/>
    <property type="match status" value="1"/>
</dbReference>
<name>A0ABD0KP70_9CAEN</name>
<reference evidence="8 9" key="1">
    <citation type="journal article" date="2023" name="Sci. Data">
        <title>Genome assembly of the Korean intertidal mud-creeper Batillaria attramentaria.</title>
        <authorList>
            <person name="Patra A.K."/>
            <person name="Ho P.T."/>
            <person name="Jun S."/>
            <person name="Lee S.J."/>
            <person name="Kim Y."/>
            <person name="Won Y.J."/>
        </authorList>
    </citation>
    <scope>NUCLEOTIDE SEQUENCE [LARGE SCALE GENOMIC DNA]</scope>
    <source>
        <strain evidence="8">Wonlab-2016</strain>
    </source>
</reference>
<keyword evidence="6" id="KW-1015">Disulfide bond</keyword>
<feature type="transmembrane region" description="Helical" evidence="7">
    <location>
        <begin position="39"/>
        <end position="56"/>
    </location>
</feature>
<keyword evidence="4 7" id="KW-1133">Transmembrane helix</keyword>
<evidence type="ECO:0000256" key="1">
    <source>
        <dbReference type="ARBA" id="ARBA00004141"/>
    </source>
</evidence>
<keyword evidence="5 7" id="KW-0472">Membrane</keyword>
<evidence type="ECO:0000256" key="6">
    <source>
        <dbReference type="PIRSR" id="PIRSR002419-1"/>
    </source>
</evidence>
<dbReference type="Proteomes" id="UP001519460">
    <property type="component" value="Unassembled WGS sequence"/>
</dbReference>
<dbReference type="PRINTS" id="PR00259">
    <property type="entry name" value="TMFOUR"/>
</dbReference>
<feature type="transmembrane region" description="Helical" evidence="7">
    <location>
        <begin position="76"/>
        <end position="96"/>
    </location>
</feature>
<comment type="similarity">
    <text evidence="2 7">Belongs to the tetraspanin (TM4SF) family.</text>
</comment>
<feature type="transmembrane region" description="Helical" evidence="7">
    <location>
        <begin position="215"/>
        <end position="243"/>
    </location>
</feature>
<dbReference type="SUPFAM" id="SSF48652">
    <property type="entry name" value="Tetraspanin"/>
    <property type="match status" value="1"/>
</dbReference>
<organism evidence="8 9">
    <name type="scientific">Batillaria attramentaria</name>
    <dbReference type="NCBI Taxonomy" id="370345"/>
    <lineage>
        <taxon>Eukaryota</taxon>
        <taxon>Metazoa</taxon>
        <taxon>Spiralia</taxon>
        <taxon>Lophotrochozoa</taxon>
        <taxon>Mollusca</taxon>
        <taxon>Gastropoda</taxon>
        <taxon>Caenogastropoda</taxon>
        <taxon>Sorbeoconcha</taxon>
        <taxon>Cerithioidea</taxon>
        <taxon>Batillariidae</taxon>
        <taxon>Batillaria</taxon>
    </lineage>
</organism>
<dbReference type="PANTHER" id="PTHR19282:SF551">
    <property type="entry name" value="RE08073P-RELATED"/>
    <property type="match status" value="1"/>
</dbReference>
<feature type="transmembrane region" description="Helical" evidence="7">
    <location>
        <begin position="103"/>
        <end position="127"/>
    </location>
</feature>
<dbReference type="EMBL" id="JACVVK020000146">
    <property type="protein sequence ID" value="KAK7488844.1"/>
    <property type="molecule type" value="Genomic_DNA"/>
</dbReference>
<gene>
    <name evidence="8" type="ORF">BaRGS_00019979</name>
</gene>